<reference evidence="2" key="2">
    <citation type="submission" date="2023-06" db="EMBL/GenBank/DDBJ databases">
        <authorList>
            <person name="Kobayashi Y."/>
            <person name="Kayamori A."/>
            <person name="Aoki K."/>
            <person name="Shiwa Y."/>
            <person name="Fujita N."/>
            <person name="Sugita T."/>
            <person name="Iwasaki W."/>
            <person name="Tanaka N."/>
            <person name="Takashima M."/>
        </authorList>
    </citation>
    <scope>NUCLEOTIDE SEQUENCE</scope>
    <source>
        <strain evidence="2">HIS016</strain>
    </source>
</reference>
<dbReference type="AlphaFoldDB" id="A0AAD3TNC5"/>
<dbReference type="PANTHER" id="PTHR13507:SF0">
    <property type="entry name" value="PRKR-INTERACTING PROTEIN 1"/>
    <property type="match status" value="1"/>
</dbReference>
<feature type="compositionally biased region" description="Basic and acidic residues" evidence="1">
    <location>
        <begin position="151"/>
        <end position="170"/>
    </location>
</feature>
<feature type="compositionally biased region" description="Basic and acidic residues" evidence="1">
    <location>
        <begin position="127"/>
        <end position="139"/>
    </location>
</feature>
<accession>A0AAD3TNC5</accession>
<dbReference type="InterPro" id="IPR009548">
    <property type="entry name" value="Prkrip1"/>
</dbReference>
<protein>
    <recommendedName>
        <fullName evidence="4">DUF1168-domain-containing protein</fullName>
    </recommendedName>
</protein>
<feature type="compositionally biased region" description="Basic and acidic residues" evidence="1">
    <location>
        <begin position="101"/>
        <end position="118"/>
    </location>
</feature>
<feature type="region of interest" description="Disordered" evidence="1">
    <location>
        <begin position="1"/>
        <end position="224"/>
    </location>
</feature>
<feature type="compositionally biased region" description="Low complexity" evidence="1">
    <location>
        <begin position="193"/>
        <end position="208"/>
    </location>
</feature>
<name>A0AAD3TNC5_9TREE</name>
<sequence length="224" mass="24622">MPVELGSPSPEPFERSPSPDFGSRGGASGDGPKIRGRRFTEHDIQKRRLDKLLANPDKEVVLPEGMGMKMGRMPKDTLKNISGSSAAAGSGEFHIYKQSRRREYERVKAMERQTRDLEQQAAFMARQAERDRVTDEKTAKNRAKRQKRKNRGGEPKGAKGSNGHEPDTKRSKFAGGDAMGDRNAVEEREEVSTVAEVQAAQAAAAAGDATERRAEVSITVVDDE</sequence>
<gene>
    <name evidence="2" type="ORF">CspeluHIS016_0101780</name>
</gene>
<reference evidence="2" key="1">
    <citation type="journal article" date="2023" name="BMC Genomics">
        <title>Chromosome-level genome assemblies of Cutaneotrichosporon spp. (Trichosporonales, Basidiomycota) reveal imbalanced evolution between nucleotide sequences and chromosome synteny.</title>
        <authorList>
            <person name="Kobayashi Y."/>
            <person name="Kayamori A."/>
            <person name="Aoki K."/>
            <person name="Shiwa Y."/>
            <person name="Matsutani M."/>
            <person name="Fujita N."/>
            <person name="Sugita T."/>
            <person name="Iwasaki W."/>
            <person name="Tanaka N."/>
            <person name="Takashima M."/>
        </authorList>
    </citation>
    <scope>NUCLEOTIDE SEQUENCE</scope>
    <source>
        <strain evidence="2">HIS016</strain>
    </source>
</reference>
<dbReference type="GO" id="GO:0005730">
    <property type="term" value="C:nucleolus"/>
    <property type="evidence" value="ECO:0007669"/>
    <property type="project" value="TreeGrafter"/>
</dbReference>
<dbReference type="PANTHER" id="PTHR13507">
    <property type="entry name" value="PRKR-INTERACTING PROTEIN 1"/>
    <property type="match status" value="1"/>
</dbReference>
<evidence type="ECO:0000313" key="3">
    <source>
        <dbReference type="Proteomes" id="UP001222932"/>
    </source>
</evidence>
<evidence type="ECO:0008006" key="4">
    <source>
        <dbReference type="Google" id="ProtNLM"/>
    </source>
</evidence>
<evidence type="ECO:0000313" key="2">
    <source>
        <dbReference type="EMBL" id="GMK53592.1"/>
    </source>
</evidence>
<feature type="compositionally biased region" description="Basic residues" evidence="1">
    <location>
        <begin position="140"/>
        <end position="150"/>
    </location>
</feature>
<organism evidence="2 3">
    <name type="scientific">Cutaneotrichosporon spelunceum</name>
    <dbReference type="NCBI Taxonomy" id="1672016"/>
    <lineage>
        <taxon>Eukaryota</taxon>
        <taxon>Fungi</taxon>
        <taxon>Dikarya</taxon>
        <taxon>Basidiomycota</taxon>
        <taxon>Agaricomycotina</taxon>
        <taxon>Tremellomycetes</taxon>
        <taxon>Trichosporonales</taxon>
        <taxon>Trichosporonaceae</taxon>
        <taxon>Cutaneotrichosporon</taxon>
    </lineage>
</organism>
<dbReference type="Proteomes" id="UP001222932">
    <property type="component" value="Unassembled WGS sequence"/>
</dbReference>
<dbReference type="EMBL" id="BTCM01000001">
    <property type="protein sequence ID" value="GMK53592.1"/>
    <property type="molecule type" value="Genomic_DNA"/>
</dbReference>
<proteinExistence type="predicted"/>
<dbReference type="Pfam" id="PF06658">
    <property type="entry name" value="DUF1168"/>
    <property type="match status" value="1"/>
</dbReference>
<dbReference type="GO" id="GO:0004860">
    <property type="term" value="F:protein kinase inhibitor activity"/>
    <property type="evidence" value="ECO:0007669"/>
    <property type="project" value="TreeGrafter"/>
</dbReference>
<comment type="caution">
    <text evidence="2">The sequence shown here is derived from an EMBL/GenBank/DDBJ whole genome shotgun (WGS) entry which is preliminary data.</text>
</comment>
<feature type="compositionally biased region" description="Basic and acidic residues" evidence="1">
    <location>
        <begin position="38"/>
        <end position="61"/>
    </location>
</feature>
<keyword evidence="3" id="KW-1185">Reference proteome</keyword>
<dbReference type="GO" id="GO:0019901">
    <property type="term" value="F:protein kinase binding"/>
    <property type="evidence" value="ECO:0007669"/>
    <property type="project" value="TreeGrafter"/>
</dbReference>
<feature type="compositionally biased region" description="Low complexity" evidence="1">
    <location>
        <begin position="82"/>
        <end position="91"/>
    </location>
</feature>
<evidence type="ECO:0000256" key="1">
    <source>
        <dbReference type="SAM" id="MobiDB-lite"/>
    </source>
</evidence>
<dbReference type="GO" id="GO:0003725">
    <property type="term" value="F:double-stranded RNA binding"/>
    <property type="evidence" value="ECO:0007669"/>
    <property type="project" value="InterPro"/>
</dbReference>